<dbReference type="KEGG" id="phb:HYN04_12065"/>
<evidence type="ECO:0000313" key="1">
    <source>
        <dbReference type="EMBL" id="AWM78418.1"/>
    </source>
</evidence>
<keyword evidence="2" id="KW-1185">Reference proteome</keyword>
<evidence type="ECO:0000313" key="2">
    <source>
        <dbReference type="Proteomes" id="UP000247763"/>
    </source>
</evidence>
<evidence type="ECO:0008006" key="3">
    <source>
        <dbReference type="Google" id="ProtNLM"/>
    </source>
</evidence>
<dbReference type="EMBL" id="CP029479">
    <property type="protein sequence ID" value="AWM78418.1"/>
    <property type="molecule type" value="Genomic_DNA"/>
</dbReference>
<accession>A0A2Z3I414</accession>
<dbReference type="Proteomes" id="UP000247763">
    <property type="component" value="Chromosome"/>
</dbReference>
<dbReference type="SUPFAM" id="SSF51197">
    <property type="entry name" value="Clavaminate synthase-like"/>
    <property type="match status" value="1"/>
</dbReference>
<dbReference type="OrthoDB" id="9791262at2"/>
<dbReference type="GO" id="GO:0016706">
    <property type="term" value="F:2-oxoglutarate-dependent dioxygenase activity"/>
    <property type="evidence" value="ECO:0007669"/>
    <property type="project" value="UniProtKB-ARBA"/>
</dbReference>
<reference evidence="2" key="1">
    <citation type="submission" date="2018-05" db="EMBL/GenBank/DDBJ databases">
        <title>Genome sequencing of Phenylobacterium sp. HYN0004.</title>
        <authorList>
            <person name="Yi H."/>
            <person name="Baek C."/>
        </authorList>
    </citation>
    <scope>NUCLEOTIDE SEQUENCE [LARGE SCALE GENOMIC DNA]</scope>
    <source>
        <strain evidence="2">HYN0004</strain>
    </source>
</reference>
<name>A0A2Z3I414_9CAUL</name>
<organism evidence="1 2">
    <name type="scientific">Phenylobacterium parvum</name>
    <dbReference type="NCBI Taxonomy" id="2201350"/>
    <lineage>
        <taxon>Bacteria</taxon>
        <taxon>Pseudomonadati</taxon>
        <taxon>Pseudomonadota</taxon>
        <taxon>Alphaproteobacteria</taxon>
        <taxon>Caulobacterales</taxon>
        <taxon>Caulobacteraceae</taxon>
        <taxon>Phenylobacterium</taxon>
    </lineage>
</organism>
<dbReference type="AlphaFoldDB" id="A0A2Z3I414"/>
<gene>
    <name evidence="1" type="ORF">HYN04_12065</name>
</gene>
<protein>
    <recommendedName>
        <fullName evidence="3">Phytanoyl-CoA dioxygenase</fullName>
    </recommendedName>
</protein>
<dbReference type="Pfam" id="PF05721">
    <property type="entry name" value="PhyH"/>
    <property type="match status" value="1"/>
</dbReference>
<dbReference type="InterPro" id="IPR008775">
    <property type="entry name" value="Phytyl_CoA_dOase-like"/>
</dbReference>
<dbReference type="Gene3D" id="2.60.120.620">
    <property type="entry name" value="q2cbj1_9rhob like domain"/>
    <property type="match status" value="1"/>
</dbReference>
<sequence length="258" mass="27011">MISDADVVAFRDRGLLRLPAAADPAGLAAARTAVFEILSRAGLWTDGEGWTLTGAETPRWPALGKAPAAFKDRRLAAVLETLVPAGLIAGFDTLAGARMGTAGGLSRPQLLWTLPNAAAWSLPAIVWHTDVPRTPQAGCPGVQVFSFLSPVAPGAGGTLVAAGSHRLLNDEGELRSKGIKARLRALPPFARLMDPAHPDRPAAPGPLGEADGAPIEVVELTGAPGDLWLMDMRALHTAAPNASKAPRLMMTWRLLREG</sequence>
<proteinExistence type="predicted"/>
<dbReference type="RefSeq" id="WP_110450984.1">
    <property type="nucleotide sequence ID" value="NZ_CP029479.1"/>
</dbReference>